<dbReference type="EMBL" id="LFJN01000014">
    <property type="protein sequence ID" value="KPI39612.1"/>
    <property type="molecule type" value="Genomic_DNA"/>
</dbReference>
<feature type="compositionally biased region" description="Basic and acidic residues" evidence="5">
    <location>
        <begin position="589"/>
        <end position="599"/>
    </location>
</feature>
<sequence>MLSQVLEAGSAELHSDKYHDPEYQKVHIELFSKSIIEPLEPILPPGVKQHTYDAAMSEWAAVVGEKCVHRQNDVEEYIDPYEMNENLPLRKVPSGAICPGSADEVREVLRIATKHGIPLWVFSRGKNLGYGGPAPRLSGSVALDLHRMNKIIEVNEKFSYAVVEPGVTFTDLYDYCKANKLRVWPSTPSLGWGSVIGNTLDRGTGFTPTATHHQNMAGLEVILADGDVVRTGQFAISNSDAAHLSKFTFGPSIEGLFLQSNLGVVTKMGIWLTPQPEAYASCFFEMPELEDIEVLTEAFGSMRQNGTIPNTVFVSNIIEVLAMFNKRADLYSGPGPIPPHVLKALQKQHNLGYWNCKWGLFGPRRILQAQVDEIQSVLNARAPTGTFRFEMFSGEKHELLEASNIPEPHGGPFVGVPTLWSLPMVKFRLPAGEKGIAGHGDFSSIIPSDGKSTLEWIKQSQRICEKYGFDLFCDFFMHERHLIFVNFQPFDKTQAWQQKAIQAIFAEMYEEAKAKGFSNYRSHVNHMDAIANLYDFNDHAYKRFVEKLKDTLDPDAILSPGKQGIWGQKFAGQWDPHDLLLRHKKTLHSERVGTTERRPSVSTSSNASVTKASKEGDLGHAQPSVLEEPSGGQGARIEARVGHAAANDDVVMDDVRPTASIDEVHNLPTDIADYQNTLGVLPGDTTDAFDAFTSFGILSPYFDFGYDPRFVAASISGHNPVPAVAPTTTDEPVLNRQGISPFRTTDTRGVRADQTDVGLSPPEISCMPQAKRAPLEFTDAARDRLLEDLAGRLPDNEGLPNDVPPASVLSKDINSFMDSFNTHLPIFHLPTMDFAEMRSPLVLAICAIGALHLLDRSNAGTMYTLSRKALTRRHQRAELELASVFWDWSKPVAARTKTEPPPLWDTQTQLLLAYFGSFCGHPDVVVRSMEEIGSLSCVGSLSSRRTVD</sequence>
<dbReference type="Pfam" id="PF02913">
    <property type="entry name" value="FAD-oxidase_C"/>
    <property type="match status" value="1"/>
</dbReference>
<dbReference type="Gene3D" id="1.10.45.10">
    <property type="entry name" value="Vanillyl-alcohol Oxidase, Chain A, domain 4"/>
    <property type="match status" value="1"/>
</dbReference>
<evidence type="ECO:0000259" key="6">
    <source>
        <dbReference type="PROSITE" id="PS51387"/>
    </source>
</evidence>
<accession>A0A0N1NYD5</accession>
<dbReference type="OrthoDB" id="5332616at2759"/>
<dbReference type="InterPro" id="IPR016170">
    <property type="entry name" value="Cytok_DH_C_sf"/>
</dbReference>
<dbReference type="SUPFAM" id="SSF55103">
    <property type="entry name" value="FAD-linked oxidases, C-terminal domain"/>
    <property type="match status" value="1"/>
</dbReference>
<dbReference type="InterPro" id="IPR016166">
    <property type="entry name" value="FAD-bd_PCMH"/>
</dbReference>
<dbReference type="Gene3D" id="3.30.43.10">
    <property type="entry name" value="Uridine Diphospho-n-acetylenolpyruvylglucosamine Reductase, domain 2"/>
    <property type="match status" value="1"/>
</dbReference>
<dbReference type="Pfam" id="PF01565">
    <property type="entry name" value="FAD_binding_4"/>
    <property type="match status" value="1"/>
</dbReference>
<protein>
    <submittedName>
        <fullName evidence="7">Vanillyl-alcohol oxidase</fullName>
    </submittedName>
</protein>
<proteinExistence type="predicted"/>
<dbReference type="SUPFAM" id="SSF56176">
    <property type="entry name" value="FAD-binding/transporter-associated domain-like"/>
    <property type="match status" value="1"/>
</dbReference>
<feature type="region of interest" description="Disordered" evidence="5">
    <location>
        <begin position="589"/>
        <end position="635"/>
    </location>
</feature>
<evidence type="ECO:0000256" key="5">
    <source>
        <dbReference type="SAM" id="MobiDB-lite"/>
    </source>
</evidence>
<dbReference type="InterPro" id="IPR016171">
    <property type="entry name" value="Vanillyl_alc_oxidase_C-sub2"/>
</dbReference>
<dbReference type="InterPro" id="IPR004113">
    <property type="entry name" value="FAD-bd_oxidored_4_C"/>
</dbReference>
<dbReference type="PANTHER" id="PTHR11748:SF114">
    <property type="entry name" value="ARYL-ALCOHOL OXIDASE VANILLYL-ALCOHOL OXIDASE (AFU_ORTHOLOGUE AFUA_3G09500)-RELATED"/>
    <property type="match status" value="1"/>
</dbReference>
<name>A0A0N1NYD5_9EURO</name>
<dbReference type="CDD" id="cd12148">
    <property type="entry name" value="fungal_TF_MHR"/>
    <property type="match status" value="1"/>
</dbReference>
<feature type="compositionally biased region" description="Polar residues" evidence="5">
    <location>
        <begin position="600"/>
        <end position="611"/>
    </location>
</feature>
<dbReference type="Gene3D" id="3.30.465.10">
    <property type="match status" value="1"/>
</dbReference>
<evidence type="ECO:0000256" key="3">
    <source>
        <dbReference type="ARBA" id="ARBA00022827"/>
    </source>
</evidence>
<evidence type="ECO:0000313" key="7">
    <source>
        <dbReference type="EMBL" id="KPI39612.1"/>
    </source>
</evidence>
<dbReference type="GO" id="GO:0004458">
    <property type="term" value="F:D-lactate dehydrogenase (cytochrome) activity"/>
    <property type="evidence" value="ECO:0007669"/>
    <property type="project" value="TreeGrafter"/>
</dbReference>
<dbReference type="InterPro" id="IPR006094">
    <property type="entry name" value="Oxid_FAD_bind_N"/>
</dbReference>
<dbReference type="PANTHER" id="PTHR11748">
    <property type="entry name" value="D-LACTATE DEHYDROGENASE"/>
    <property type="match status" value="1"/>
</dbReference>
<evidence type="ECO:0000256" key="4">
    <source>
        <dbReference type="ARBA" id="ARBA00023002"/>
    </source>
</evidence>
<dbReference type="InterPro" id="IPR016167">
    <property type="entry name" value="FAD-bd_PCMH_sub1"/>
</dbReference>
<dbReference type="AlphaFoldDB" id="A0A0N1NYD5"/>
<dbReference type="InterPro" id="IPR036318">
    <property type="entry name" value="FAD-bd_PCMH-like_sf"/>
</dbReference>
<dbReference type="RefSeq" id="XP_017999575.1">
    <property type="nucleotide sequence ID" value="XM_018143628.1"/>
</dbReference>
<dbReference type="Gene3D" id="3.40.462.10">
    <property type="entry name" value="FAD-linked oxidases, C-terminal domain"/>
    <property type="match status" value="1"/>
</dbReference>
<dbReference type="PROSITE" id="PS51387">
    <property type="entry name" value="FAD_PCMH"/>
    <property type="match status" value="1"/>
</dbReference>
<evidence type="ECO:0000256" key="1">
    <source>
        <dbReference type="ARBA" id="ARBA00001974"/>
    </source>
</evidence>
<keyword evidence="3" id="KW-0274">FAD</keyword>
<comment type="cofactor">
    <cofactor evidence="1">
        <name>FAD</name>
        <dbReference type="ChEBI" id="CHEBI:57692"/>
    </cofactor>
</comment>
<dbReference type="GO" id="GO:0008720">
    <property type="term" value="F:D-lactate dehydrogenase (NAD+) activity"/>
    <property type="evidence" value="ECO:0007669"/>
    <property type="project" value="TreeGrafter"/>
</dbReference>
<dbReference type="GO" id="GO:0071949">
    <property type="term" value="F:FAD binding"/>
    <property type="evidence" value="ECO:0007669"/>
    <property type="project" value="InterPro"/>
</dbReference>
<evidence type="ECO:0000256" key="2">
    <source>
        <dbReference type="ARBA" id="ARBA00022630"/>
    </source>
</evidence>
<dbReference type="GO" id="GO:0005739">
    <property type="term" value="C:mitochondrion"/>
    <property type="evidence" value="ECO:0007669"/>
    <property type="project" value="TreeGrafter"/>
</dbReference>
<dbReference type="STRING" id="1664694.A0A0N1NYD5"/>
<reference evidence="7 8" key="1">
    <citation type="submission" date="2015-06" db="EMBL/GenBank/DDBJ databases">
        <title>Draft genome of the ant-associated black yeast Phialophora attae CBS 131958.</title>
        <authorList>
            <person name="Moreno L.F."/>
            <person name="Stielow B.J."/>
            <person name="de Hoog S."/>
            <person name="Vicente V.A."/>
            <person name="Weiss V.A."/>
            <person name="de Vries M."/>
            <person name="Cruz L.M."/>
            <person name="Souza E.M."/>
        </authorList>
    </citation>
    <scope>NUCLEOTIDE SEQUENCE [LARGE SCALE GENOMIC DNA]</scope>
    <source>
        <strain evidence="7 8">CBS 131958</strain>
    </source>
</reference>
<dbReference type="Proteomes" id="UP000038010">
    <property type="component" value="Unassembled WGS sequence"/>
</dbReference>
<dbReference type="GO" id="GO:1903457">
    <property type="term" value="P:lactate catabolic process"/>
    <property type="evidence" value="ECO:0007669"/>
    <property type="project" value="TreeGrafter"/>
</dbReference>
<keyword evidence="2" id="KW-0285">Flavoprotein</keyword>
<gene>
    <name evidence="7" type="ORF">AB675_3567</name>
</gene>
<dbReference type="VEuPathDB" id="FungiDB:AB675_3567"/>
<dbReference type="InterPro" id="IPR016169">
    <property type="entry name" value="FAD-bd_PCMH_sub2"/>
</dbReference>
<keyword evidence="8" id="KW-1185">Reference proteome</keyword>
<feature type="domain" description="FAD-binding PCMH-type" evidence="6">
    <location>
        <begin position="89"/>
        <end position="275"/>
    </location>
</feature>
<dbReference type="GeneID" id="28735508"/>
<organism evidence="7 8">
    <name type="scientific">Cyphellophora attinorum</name>
    <dbReference type="NCBI Taxonomy" id="1664694"/>
    <lineage>
        <taxon>Eukaryota</taxon>
        <taxon>Fungi</taxon>
        <taxon>Dikarya</taxon>
        <taxon>Ascomycota</taxon>
        <taxon>Pezizomycotina</taxon>
        <taxon>Eurotiomycetes</taxon>
        <taxon>Chaetothyriomycetidae</taxon>
        <taxon>Chaetothyriales</taxon>
        <taxon>Cyphellophoraceae</taxon>
        <taxon>Cyphellophora</taxon>
    </lineage>
</organism>
<keyword evidence="4" id="KW-0560">Oxidoreductase</keyword>
<evidence type="ECO:0000313" key="8">
    <source>
        <dbReference type="Proteomes" id="UP000038010"/>
    </source>
</evidence>
<comment type="caution">
    <text evidence="7">The sequence shown here is derived from an EMBL/GenBank/DDBJ whole genome shotgun (WGS) entry which is preliminary data.</text>
</comment>
<dbReference type="InterPro" id="IPR016164">
    <property type="entry name" value="FAD-linked_Oxase-like_C"/>
</dbReference>